<reference evidence="2 3" key="1">
    <citation type="submission" date="2008-03" db="EMBL/GenBank/DDBJ databases">
        <title>Sequencing of the draft genome and assembly of Burkholderia ambifaria MEX-5.</title>
        <authorList>
            <consortium name="US DOE Joint Genome Institute (JGI-PGF)"/>
            <person name="Copeland A."/>
            <person name="Lucas S."/>
            <person name="Lapidus A."/>
            <person name="Glavina del Rio T."/>
            <person name="Dalin E."/>
            <person name="Tice H."/>
            <person name="Bruce D."/>
            <person name="Goodwin L."/>
            <person name="Pitluck S."/>
            <person name="Larimer F."/>
            <person name="Land M.L."/>
            <person name="Hauser L."/>
            <person name="Tiedje J."/>
            <person name="Richardson P."/>
        </authorList>
    </citation>
    <scope>NUCLEOTIDE SEQUENCE [LARGE SCALE GENOMIC DNA]</scope>
    <source>
        <strain evidence="2 3">MEX-5</strain>
    </source>
</reference>
<gene>
    <name evidence="2" type="ORF">BamMEX5DRAFT_2069</name>
</gene>
<keyword evidence="1" id="KW-1133">Transmembrane helix</keyword>
<organism evidence="2 3">
    <name type="scientific">Burkholderia ambifaria MEX-5</name>
    <dbReference type="NCBI Taxonomy" id="396597"/>
    <lineage>
        <taxon>Bacteria</taxon>
        <taxon>Pseudomonadati</taxon>
        <taxon>Pseudomonadota</taxon>
        <taxon>Betaproteobacteria</taxon>
        <taxon>Burkholderiales</taxon>
        <taxon>Burkholderiaceae</taxon>
        <taxon>Burkholderia</taxon>
        <taxon>Burkholderia cepacia complex</taxon>
    </lineage>
</organism>
<evidence type="ECO:0000256" key="1">
    <source>
        <dbReference type="SAM" id="Phobius"/>
    </source>
</evidence>
<evidence type="ECO:0000313" key="3">
    <source>
        <dbReference type="Proteomes" id="UP000004814"/>
    </source>
</evidence>
<protein>
    <submittedName>
        <fullName evidence="2">Uncharacterized protein</fullName>
    </submittedName>
</protein>
<dbReference type="AlphaFoldDB" id="B1T2Q3"/>
<keyword evidence="1" id="KW-0812">Transmembrane</keyword>
<name>B1T2Q3_9BURK</name>
<keyword evidence="1" id="KW-0472">Membrane</keyword>
<accession>B1T2Q3</accession>
<dbReference type="RefSeq" id="WP_006758025.1">
    <property type="nucleotide sequence ID" value="NZ_ABLK01000049.1"/>
</dbReference>
<dbReference type="EMBL" id="ABLK01000049">
    <property type="protein sequence ID" value="EDT42132.1"/>
    <property type="molecule type" value="Genomic_DNA"/>
</dbReference>
<sequence length="43" mass="4645">MNKISDALYSQTGVRLVGGALLAYVIVSEVSRIYIPRNAVPLP</sequence>
<proteinExistence type="predicted"/>
<evidence type="ECO:0000313" key="2">
    <source>
        <dbReference type="EMBL" id="EDT42132.1"/>
    </source>
</evidence>
<dbReference type="Proteomes" id="UP000004814">
    <property type="component" value="Unassembled WGS sequence"/>
</dbReference>
<comment type="caution">
    <text evidence="2">The sequence shown here is derived from an EMBL/GenBank/DDBJ whole genome shotgun (WGS) entry which is preliminary data.</text>
</comment>
<feature type="transmembrane region" description="Helical" evidence="1">
    <location>
        <begin position="12"/>
        <end position="35"/>
    </location>
</feature>